<organism evidence="2 3">
    <name type="scientific">Tanticharoenia sakaeratensis NBRC 103193</name>
    <dbReference type="NCBI Taxonomy" id="1231623"/>
    <lineage>
        <taxon>Bacteria</taxon>
        <taxon>Pseudomonadati</taxon>
        <taxon>Pseudomonadota</taxon>
        <taxon>Alphaproteobacteria</taxon>
        <taxon>Acetobacterales</taxon>
        <taxon>Acetobacteraceae</taxon>
        <taxon>Tanticharoenia</taxon>
    </lineage>
</organism>
<feature type="domain" description="YgjP-like metallopeptidase" evidence="1">
    <location>
        <begin position="19"/>
        <end position="214"/>
    </location>
</feature>
<dbReference type="PANTHER" id="PTHR30399">
    <property type="entry name" value="UNCHARACTERIZED PROTEIN YGJP"/>
    <property type="match status" value="1"/>
</dbReference>
<dbReference type="Gene3D" id="3.30.2010.10">
    <property type="entry name" value="Metalloproteases ('zincins'), catalytic domain"/>
    <property type="match status" value="1"/>
</dbReference>
<sequence>MAGTAVSIAWRRHPRARRISLRLEPRTATVIITLPPKASEASGLAWLHQNAAWVERGLSTLAHSPRLADGETVPLEGAPLVIRAVPDARRGVWREDEILNVSGDVAFLPRRVMDFLRAEARPRLGARLRARAGDMGLTPARLDLRDTRSRWGSCTRDGRIMLSWRLVMAPVEVQDYVIVHELAHLRHFDHSAAFWTLVDRYAPRRHAAERWLKREGATLLRIA</sequence>
<dbReference type="CDD" id="cd07344">
    <property type="entry name" value="M48_yhfN_like"/>
    <property type="match status" value="1"/>
</dbReference>
<proteinExistence type="predicted"/>
<gene>
    <name evidence="2" type="ORF">Tasa_003_042</name>
</gene>
<protein>
    <recommendedName>
        <fullName evidence="1">YgjP-like metallopeptidase domain-containing protein</fullName>
    </recommendedName>
</protein>
<evidence type="ECO:0000259" key="1">
    <source>
        <dbReference type="Pfam" id="PF01863"/>
    </source>
</evidence>
<dbReference type="PANTHER" id="PTHR30399:SF1">
    <property type="entry name" value="UTP PYROPHOSPHATASE"/>
    <property type="match status" value="1"/>
</dbReference>
<dbReference type="STRING" id="1231623.Tasa_003_042"/>
<comment type="caution">
    <text evidence="2">The sequence shown here is derived from an EMBL/GenBank/DDBJ whole genome shotgun (WGS) entry which is preliminary data.</text>
</comment>
<reference evidence="2 3" key="1">
    <citation type="submission" date="2012-10" db="EMBL/GenBank/DDBJ databases">
        <title>Genome sequencing of Tanticharoenia sakaeratensis NBRC 103193.</title>
        <authorList>
            <person name="Azuma Y."/>
            <person name="Hadano H."/>
            <person name="Hirakawa H."/>
            <person name="Matsushita K."/>
        </authorList>
    </citation>
    <scope>NUCLEOTIDE SEQUENCE [LARGE SCALE GENOMIC DNA]</scope>
    <source>
        <strain evidence="2 3">NBRC 103193</strain>
    </source>
</reference>
<dbReference type="Proteomes" id="UP000032679">
    <property type="component" value="Unassembled WGS sequence"/>
</dbReference>
<dbReference type="AlphaFoldDB" id="A0A0D6MGV4"/>
<keyword evidence="3" id="KW-1185">Reference proteome</keyword>
<dbReference type="Pfam" id="PF01863">
    <property type="entry name" value="YgjP-like"/>
    <property type="match status" value="1"/>
</dbReference>
<dbReference type="InterPro" id="IPR053136">
    <property type="entry name" value="UTP_pyrophosphatase-like"/>
</dbReference>
<accession>A0A0D6MGV4</accession>
<evidence type="ECO:0000313" key="2">
    <source>
        <dbReference type="EMBL" id="GAN52864.1"/>
    </source>
</evidence>
<dbReference type="InterPro" id="IPR002725">
    <property type="entry name" value="YgjP-like_metallopeptidase"/>
</dbReference>
<evidence type="ECO:0000313" key="3">
    <source>
        <dbReference type="Proteomes" id="UP000032679"/>
    </source>
</evidence>
<dbReference type="EMBL" id="BALE01000003">
    <property type="protein sequence ID" value="GAN52864.1"/>
    <property type="molecule type" value="Genomic_DNA"/>
</dbReference>
<name>A0A0D6MGV4_9PROT</name>